<keyword evidence="4" id="KW-1185">Reference proteome</keyword>
<accession>A0A3D8Y679</accession>
<dbReference type="EMBL" id="QNUL01000023">
    <property type="protein sequence ID" value="REA58044.1"/>
    <property type="molecule type" value="Genomic_DNA"/>
</dbReference>
<feature type="transmembrane region" description="Helical" evidence="1">
    <location>
        <begin position="53"/>
        <end position="72"/>
    </location>
</feature>
<gene>
    <name evidence="3" type="ORF">DSL64_21915</name>
</gene>
<reference evidence="3 4" key="1">
    <citation type="submission" date="2018-07" db="EMBL/GenBank/DDBJ databases">
        <title>Dyadobacter roseus sp. nov., isolated from rose rhizosphere soil.</title>
        <authorList>
            <person name="Chen L."/>
        </authorList>
    </citation>
    <scope>NUCLEOTIDE SEQUENCE [LARGE SCALE GENOMIC DNA]</scope>
    <source>
        <strain evidence="3 4">RS19</strain>
    </source>
</reference>
<dbReference type="RefSeq" id="WP_115833083.1">
    <property type="nucleotide sequence ID" value="NZ_QNUL01000023.1"/>
</dbReference>
<dbReference type="AlphaFoldDB" id="A0A3D8Y679"/>
<evidence type="ECO:0000313" key="3">
    <source>
        <dbReference type="EMBL" id="REA58044.1"/>
    </source>
</evidence>
<feature type="transmembrane region" description="Helical" evidence="1">
    <location>
        <begin position="29"/>
        <end position="47"/>
    </location>
</feature>
<comment type="caution">
    <text evidence="3">The sequence shown here is derived from an EMBL/GenBank/DDBJ whole genome shotgun (WGS) entry which is preliminary data.</text>
</comment>
<dbReference type="Pfam" id="PF14317">
    <property type="entry name" value="YcxB"/>
    <property type="match status" value="1"/>
</dbReference>
<dbReference type="Proteomes" id="UP000256373">
    <property type="component" value="Unassembled WGS sequence"/>
</dbReference>
<evidence type="ECO:0000313" key="4">
    <source>
        <dbReference type="Proteomes" id="UP000256373"/>
    </source>
</evidence>
<keyword evidence="1" id="KW-0472">Membrane</keyword>
<evidence type="ECO:0000259" key="2">
    <source>
        <dbReference type="Pfam" id="PF14317"/>
    </source>
</evidence>
<proteinExistence type="predicted"/>
<dbReference type="OrthoDB" id="1249483at2"/>
<keyword evidence="1" id="KW-0812">Transmembrane</keyword>
<protein>
    <recommendedName>
        <fullName evidence="2">YcxB-like C-terminal domain-containing protein</fullName>
    </recommendedName>
</protein>
<dbReference type="InterPro" id="IPR025588">
    <property type="entry name" value="YcxB-like_C"/>
</dbReference>
<name>A0A3D8Y679_9BACT</name>
<keyword evidence="1" id="KW-1133">Transmembrane helix</keyword>
<organism evidence="3 4">
    <name type="scientific">Dyadobacter luteus</name>
    <dbReference type="NCBI Taxonomy" id="2259619"/>
    <lineage>
        <taxon>Bacteria</taxon>
        <taxon>Pseudomonadati</taxon>
        <taxon>Bacteroidota</taxon>
        <taxon>Cytophagia</taxon>
        <taxon>Cytophagales</taxon>
        <taxon>Spirosomataceae</taxon>
        <taxon>Dyadobacter</taxon>
    </lineage>
</organism>
<sequence length="171" mass="19673">MVQIEYKLTEKEVYKGLVQNNSSRLITKILRGLGVFLMVVMVFTTTVNLVNGIYYFSMSYLFPLLMGVYLTFLSEITAKIQVPNLIKTKNPFVQEVKVRMDGNGFRMKGESFSNFMEWEKFHSIVETADFFLVKPTEASANIMPKRAFTTEDVAEFRNLLEGVVGPKVKWK</sequence>
<evidence type="ECO:0000256" key="1">
    <source>
        <dbReference type="SAM" id="Phobius"/>
    </source>
</evidence>
<feature type="domain" description="YcxB-like C-terminal" evidence="2">
    <location>
        <begin position="101"/>
        <end position="160"/>
    </location>
</feature>